<dbReference type="EMBL" id="BSTX01000001">
    <property type="protein sequence ID" value="GLZ76614.1"/>
    <property type="molecule type" value="Genomic_DNA"/>
</dbReference>
<reference evidence="1" key="1">
    <citation type="submission" date="2023-03" db="EMBL/GenBank/DDBJ databases">
        <title>Actinorhabdospora filicis NBRC 111898.</title>
        <authorList>
            <person name="Ichikawa N."/>
            <person name="Sato H."/>
            <person name="Tonouchi N."/>
        </authorList>
    </citation>
    <scope>NUCLEOTIDE SEQUENCE</scope>
    <source>
        <strain evidence="1">NBRC 111898</strain>
    </source>
</reference>
<gene>
    <name evidence="1" type="ORF">Afil01_14210</name>
</gene>
<keyword evidence="2" id="KW-1185">Reference proteome</keyword>
<dbReference type="AlphaFoldDB" id="A0A9W6SJA8"/>
<proteinExistence type="predicted"/>
<sequence length="89" mass="8981">MTALAATPWTGLIPVGDTAPAATDTGGPGVPVVHLNGQFATRGYWKNVIAELGPGFRHLAISAKVAGTHGTILRKDAPAIAAAVREVAA</sequence>
<comment type="caution">
    <text evidence="1">The sequence shown here is derived from an EMBL/GenBank/DDBJ whole genome shotgun (WGS) entry which is preliminary data.</text>
</comment>
<dbReference type="RefSeq" id="WP_285661781.1">
    <property type="nucleotide sequence ID" value="NZ_BSTX01000001.1"/>
</dbReference>
<evidence type="ECO:0000313" key="1">
    <source>
        <dbReference type="EMBL" id="GLZ76614.1"/>
    </source>
</evidence>
<dbReference type="Proteomes" id="UP001165079">
    <property type="component" value="Unassembled WGS sequence"/>
</dbReference>
<evidence type="ECO:0008006" key="3">
    <source>
        <dbReference type="Google" id="ProtNLM"/>
    </source>
</evidence>
<protein>
    <recommendedName>
        <fullName evidence="3">Alpha/beta hydrolase</fullName>
    </recommendedName>
</protein>
<accession>A0A9W6SJA8</accession>
<organism evidence="1 2">
    <name type="scientific">Actinorhabdospora filicis</name>
    <dbReference type="NCBI Taxonomy" id="1785913"/>
    <lineage>
        <taxon>Bacteria</taxon>
        <taxon>Bacillati</taxon>
        <taxon>Actinomycetota</taxon>
        <taxon>Actinomycetes</taxon>
        <taxon>Micromonosporales</taxon>
        <taxon>Micromonosporaceae</taxon>
        <taxon>Actinorhabdospora</taxon>
    </lineage>
</organism>
<evidence type="ECO:0000313" key="2">
    <source>
        <dbReference type="Proteomes" id="UP001165079"/>
    </source>
</evidence>
<name>A0A9W6SJA8_9ACTN</name>